<evidence type="ECO:0000259" key="6">
    <source>
        <dbReference type="PROSITE" id="PS50853"/>
    </source>
</evidence>
<proteinExistence type="inferred from homology"/>
<evidence type="ECO:0000256" key="5">
    <source>
        <dbReference type="RuleBase" id="RU003615"/>
    </source>
</evidence>
<evidence type="ECO:0000256" key="4">
    <source>
        <dbReference type="ARBA" id="ARBA00022729"/>
    </source>
</evidence>
<dbReference type="Gene3D" id="2.60.40.10">
    <property type="entry name" value="Immunoglobulins"/>
    <property type="match status" value="1"/>
</dbReference>
<dbReference type="GO" id="GO:0016787">
    <property type="term" value="F:hydrolase activity"/>
    <property type="evidence" value="ECO:0007669"/>
    <property type="project" value="UniProtKB-KW"/>
</dbReference>
<evidence type="ECO:0000313" key="7">
    <source>
        <dbReference type="EMBL" id="MFC3831578.1"/>
    </source>
</evidence>
<comment type="similarity">
    <text evidence="2 5">Belongs to the glycosyl hydrolase 13 family.</text>
</comment>
<dbReference type="SUPFAM" id="SSF49344">
    <property type="entry name" value="CBD9-like"/>
    <property type="match status" value="1"/>
</dbReference>
<keyword evidence="7" id="KW-0378">Hydrolase</keyword>
<dbReference type="SMART" id="SM00642">
    <property type="entry name" value="Aamy"/>
    <property type="match status" value="1"/>
</dbReference>
<dbReference type="SUPFAM" id="SSF51445">
    <property type="entry name" value="(Trans)glycosidases"/>
    <property type="match status" value="1"/>
</dbReference>
<dbReference type="InterPro" id="IPR006047">
    <property type="entry name" value="GH13_cat_dom"/>
</dbReference>
<evidence type="ECO:0000256" key="3">
    <source>
        <dbReference type="ARBA" id="ARBA00022723"/>
    </source>
</evidence>
<evidence type="ECO:0000256" key="2">
    <source>
        <dbReference type="ARBA" id="ARBA00008061"/>
    </source>
</evidence>
<organism evidence="7 8">
    <name type="scientific">Deinococcus rufus</name>
    <dbReference type="NCBI Taxonomy" id="2136097"/>
    <lineage>
        <taxon>Bacteria</taxon>
        <taxon>Thermotogati</taxon>
        <taxon>Deinococcota</taxon>
        <taxon>Deinococci</taxon>
        <taxon>Deinococcales</taxon>
        <taxon>Deinococcaceae</taxon>
        <taxon>Deinococcus</taxon>
    </lineage>
</organism>
<protein>
    <submittedName>
        <fullName evidence="7">Alpha-amylase family glycosyl hydrolase</fullName>
    </submittedName>
</protein>
<evidence type="ECO:0000313" key="8">
    <source>
        <dbReference type="Proteomes" id="UP001595803"/>
    </source>
</evidence>
<comment type="cofactor">
    <cofactor evidence="1">
        <name>Ca(2+)</name>
        <dbReference type="ChEBI" id="CHEBI:29108"/>
    </cofactor>
</comment>
<dbReference type="PROSITE" id="PS50853">
    <property type="entry name" value="FN3"/>
    <property type="match status" value="1"/>
</dbReference>
<dbReference type="EMBL" id="JBHRZG010000002">
    <property type="protein sequence ID" value="MFC3831578.1"/>
    <property type="molecule type" value="Genomic_DNA"/>
</dbReference>
<dbReference type="InterPro" id="IPR003961">
    <property type="entry name" value="FN3_dom"/>
</dbReference>
<dbReference type="InterPro" id="IPR008969">
    <property type="entry name" value="CarboxyPept-like_regulatory"/>
</dbReference>
<accession>A0ABV7Z2V8</accession>
<dbReference type="InterPro" id="IPR013783">
    <property type="entry name" value="Ig-like_fold"/>
</dbReference>
<keyword evidence="3" id="KW-0479">Metal-binding</keyword>
<dbReference type="InterPro" id="IPR006046">
    <property type="entry name" value="Alpha_amylase"/>
</dbReference>
<dbReference type="Pfam" id="PF13620">
    <property type="entry name" value="CarboxypepD_reg"/>
    <property type="match status" value="1"/>
</dbReference>
<keyword evidence="4" id="KW-0732">Signal</keyword>
<dbReference type="PRINTS" id="PR00110">
    <property type="entry name" value="ALPHAAMYLASE"/>
</dbReference>
<dbReference type="PANTHER" id="PTHR10357:SF215">
    <property type="entry name" value="ALPHA-AMYLASE 1"/>
    <property type="match status" value="1"/>
</dbReference>
<name>A0ABV7Z2V8_9DEIO</name>
<dbReference type="SUPFAM" id="SSF49464">
    <property type="entry name" value="Carboxypeptidase regulatory domain-like"/>
    <property type="match status" value="1"/>
</dbReference>
<dbReference type="Proteomes" id="UP001595803">
    <property type="component" value="Unassembled WGS sequence"/>
</dbReference>
<comment type="caution">
    <text evidence="7">The sequence shown here is derived from an EMBL/GenBank/DDBJ whole genome shotgun (WGS) entry which is preliminary data.</text>
</comment>
<dbReference type="Pfam" id="PF00128">
    <property type="entry name" value="Alpha-amylase"/>
    <property type="match status" value="1"/>
</dbReference>
<dbReference type="Gene3D" id="3.20.20.80">
    <property type="entry name" value="Glycosidases"/>
    <property type="match status" value="1"/>
</dbReference>
<keyword evidence="8" id="KW-1185">Reference proteome</keyword>
<dbReference type="RefSeq" id="WP_322473683.1">
    <property type="nucleotide sequence ID" value="NZ_JBHRZG010000002.1"/>
</dbReference>
<reference evidence="8" key="1">
    <citation type="journal article" date="2019" name="Int. J. Syst. Evol. Microbiol.">
        <title>The Global Catalogue of Microorganisms (GCM) 10K type strain sequencing project: providing services to taxonomists for standard genome sequencing and annotation.</title>
        <authorList>
            <consortium name="The Broad Institute Genomics Platform"/>
            <consortium name="The Broad Institute Genome Sequencing Center for Infectious Disease"/>
            <person name="Wu L."/>
            <person name="Ma J."/>
        </authorList>
    </citation>
    <scope>NUCLEOTIDE SEQUENCE [LARGE SCALE GENOMIC DNA]</scope>
    <source>
        <strain evidence="8">CCTCC AB 2017081</strain>
    </source>
</reference>
<evidence type="ECO:0000256" key="1">
    <source>
        <dbReference type="ARBA" id="ARBA00001913"/>
    </source>
</evidence>
<sequence>MTAQAATNENRRDWRDDTIYFAMTDRFANGNPANDNGLNRGAGDVADRANPLGWHGGDFAGLKAKIDEGYFRRMGFTALWITPVVLQVPAIPGPTSGPNTGKLFAGYHGYWAEDFFKVDPHLGTLAEYRELIKTAHRNDIRIIQDVVVNHAGYGATLTKTNPEWFHTDTECAASTNQTTDCPLAGLPDFKQDIPAVTSYLNSFIESWRKETGIDGLRIDTMKHVPDAYWRQFFAKGGAGDPSKLWSVGEVFDGNPAYLARFMNDLGAPSVFDFALYYAFKDQMSSSGGNLDRMADVFAQDGVYRDATRLTTFVDNHDVRRFVNEVTSRGGTAAQAAERLDLALSTMYFSRGTPSVWQGTEYAQVGEGDPYNYPTGQGNREDMDFSRLASSTLDERLGALAQARRTYTALTRGAQQELWRPNGGAPVLAYRRVVSGVRGTAGQPVVFVVNNGDAPVNLSTLSGGGIPLLGTFGGGALTEITGRASTLAISGGKLVGNLPARTALAVTAPAGSGASGTVNPALPEVTALSAAPGDSAVNLTWTPSTDPAVSGSRIYAKTGTGAERLLNFAPLPASQGSYLARGVTNDVATTFRVVTVDAGGAESRGASVTATPSATITAKVTFTVDARSQGNGPIELRRFDTGAQVVYPMTSATRGIWKTSIDLPLYREVKFKFGNTGPGARNSGYEGDGQGDRAYVVGTGGNAYSGTYDFIDVPAPTTVIEGTVRGSGSPLTGALVEATTADPKKNYALTFGDGTYTLFAPAGAQTLRASADGFDAATRTATSPQSGADVDLSAQTGTVVGKYRIDGKLGDWTAPKVSVQSPAEGTFGADNNWLTLQADSDATYLYLAYTYRVSGNSAIVYLDTQPGGAAQADSFDAWRRAATFSGGMGGVDAFIARYENQNPEVRLVGSATATSVVSGSAYTAVGTGTLPAQTVEMAIAWTALGLSSAPANGVNLVGGIFGGDGYGAGDIVPDAGSTPAGANTITDCYTSCRATFTAPLNVK</sequence>
<dbReference type="PANTHER" id="PTHR10357">
    <property type="entry name" value="ALPHA-AMYLASE FAMILY MEMBER"/>
    <property type="match status" value="1"/>
</dbReference>
<feature type="domain" description="Fibronectin type-III" evidence="6">
    <location>
        <begin position="518"/>
        <end position="613"/>
    </location>
</feature>
<dbReference type="Gene3D" id="2.60.40.1120">
    <property type="entry name" value="Carboxypeptidase-like, regulatory domain"/>
    <property type="match status" value="1"/>
</dbReference>
<gene>
    <name evidence="7" type="ORF">ACFOSB_01715</name>
</gene>
<dbReference type="InterPro" id="IPR017853">
    <property type="entry name" value="GH"/>
</dbReference>